<keyword evidence="6 14" id="KW-0130">Cell adhesion</keyword>
<dbReference type="Pfam" id="PF20805">
    <property type="entry name" value="Integrin_A_Ig_2"/>
    <property type="match status" value="1"/>
</dbReference>
<comment type="similarity">
    <text evidence="2 14">Belongs to the integrin alpha chain family.</text>
</comment>
<dbReference type="InterPro" id="IPR013649">
    <property type="entry name" value="Integrin_alpha_Ig-like_1"/>
</dbReference>
<keyword evidence="19" id="KW-1185">Reference proteome</keyword>
<dbReference type="PROSITE" id="PS00242">
    <property type="entry name" value="INTEGRIN_ALPHA"/>
    <property type="match status" value="1"/>
</dbReference>
<feature type="domain" description="Integrin alpha third immunoglobulin-like" evidence="18">
    <location>
        <begin position="798"/>
        <end position="1041"/>
    </location>
</feature>
<keyword evidence="12" id="KW-0325">Glycoprotein</keyword>
<dbReference type="FunCoup" id="A0A6P9AGV5">
    <property type="interactions" value="209"/>
</dbReference>
<dbReference type="GO" id="GO:0033627">
    <property type="term" value="P:cell adhesion mediated by integrin"/>
    <property type="evidence" value="ECO:0007669"/>
    <property type="project" value="TreeGrafter"/>
</dbReference>
<dbReference type="PRINTS" id="PR01185">
    <property type="entry name" value="INTEGRINA"/>
</dbReference>
<dbReference type="CTD" id="32275"/>
<dbReference type="InterPro" id="IPR018184">
    <property type="entry name" value="Integrin_alpha_C_CS"/>
</dbReference>
<feature type="domain" description="Integrin alpha first immunoglubulin-like" evidence="16">
    <location>
        <begin position="471"/>
        <end position="648"/>
    </location>
</feature>
<feature type="repeat" description="FG-GAP" evidence="13">
    <location>
        <begin position="28"/>
        <end position="95"/>
    </location>
</feature>
<evidence type="ECO:0000256" key="9">
    <source>
        <dbReference type="ARBA" id="ARBA00023136"/>
    </source>
</evidence>
<dbReference type="GO" id="GO:0007160">
    <property type="term" value="P:cell-matrix adhesion"/>
    <property type="evidence" value="ECO:0007669"/>
    <property type="project" value="TreeGrafter"/>
</dbReference>
<keyword evidence="7 14" id="KW-1133">Transmembrane helix</keyword>
<dbReference type="Gene3D" id="2.60.40.1460">
    <property type="entry name" value="Integrin domains. Chain A, domain 2"/>
    <property type="match status" value="1"/>
</dbReference>
<dbReference type="InterPro" id="IPR013517">
    <property type="entry name" value="FG-GAP"/>
</dbReference>
<feature type="signal peptide" evidence="14">
    <location>
        <begin position="1"/>
        <end position="23"/>
    </location>
</feature>
<evidence type="ECO:0000259" key="16">
    <source>
        <dbReference type="Pfam" id="PF08441"/>
    </source>
</evidence>
<feature type="repeat" description="FG-GAP" evidence="13">
    <location>
        <begin position="363"/>
        <end position="420"/>
    </location>
</feature>
<evidence type="ECO:0000256" key="8">
    <source>
        <dbReference type="ARBA" id="ARBA00023037"/>
    </source>
</evidence>
<dbReference type="PANTHER" id="PTHR23220:SF122">
    <property type="entry name" value="INTEGRIN ALPHA-PS1"/>
    <property type="match status" value="1"/>
</dbReference>
<keyword evidence="11 14" id="KW-0675">Receptor</keyword>
<evidence type="ECO:0000313" key="19">
    <source>
        <dbReference type="Proteomes" id="UP000515158"/>
    </source>
</evidence>
<gene>
    <name evidence="20" type="primary">LOC117654281</name>
</gene>
<feature type="repeat" description="FG-GAP" evidence="13">
    <location>
        <begin position="303"/>
        <end position="362"/>
    </location>
</feature>
<dbReference type="SUPFAM" id="SSF69179">
    <property type="entry name" value="Integrin domains"/>
    <property type="match status" value="3"/>
</dbReference>
<dbReference type="InterPro" id="IPR048286">
    <property type="entry name" value="Integrin_alpha_Ig-like_3"/>
</dbReference>
<dbReference type="Pfam" id="PF08441">
    <property type="entry name" value="Integrin_A_Ig_1"/>
    <property type="match status" value="1"/>
</dbReference>
<dbReference type="Gene3D" id="2.60.40.1510">
    <property type="entry name" value="ntegrin, alpha v. Chain A, domain 3"/>
    <property type="match status" value="1"/>
</dbReference>
<dbReference type="Pfam" id="PF01839">
    <property type="entry name" value="FG-GAP"/>
    <property type="match status" value="2"/>
</dbReference>
<evidence type="ECO:0000313" key="20">
    <source>
        <dbReference type="RefSeq" id="XP_034256690.1"/>
    </source>
</evidence>
<dbReference type="GeneID" id="117654281"/>
<feature type="region of interest" description="Disordered" evidence="15">
    <location>
        <begin position="900"/>
        <end position="937"/>
    </location>
</feature>
<evidence type="ECO:0000256" key="3">
    <source>
        <dbReference type="ARBA" id="ARBA00022692"/>
    </source>
</evidence>
<evidence type="ECO:0000259" key="18">
    <source>
        <dbReference type="Pfam" id="PF20806"/>
    </source>
</evidence>
<keyword evidence="8 14" id="KW-0401">Integrin</keyword>
<organism evidence="20">
    <name type="scientific">Thrips palmi</name>
    <name type="common">Melon thrips</name>
    <dbReference type="NCBI Taxonomy" id="161013"/>
    <lineage>
        <taxon>Eukaryota</taxon>
        <taxon>Metazoa</taxon>
        <taxon>Ecdysozoa</taxon>
        <taxon>Arthropoda</taxon>
        <taxon>Hexapoda</taxon>
        <taxon>Insecta</taxon>
        <taxon>Pterygota</taxon>
        <taxon>Neoptera</taxon>
        <taxon>Paraneoptera</taxon>
        <taxon>Thysanoptera</taxon>
        <taxon>Terebrantia</taxon>
        <taxon>Thripoidea</taxon>
        <taxon>Thripidae</taxon>
        <taxon>Thrips</taxon>
    </lineage>
</organism>
<dbReference type="PANTHER" id="PTHR23220">
    <property type="entry name" value="INTEGRIN ALPHA"/>
    <property type="match status" value="1"/>
</dbReference>
<dbReference type="InterPro" id="IPR000413">
    <property type="entry name" value="Integrin_alpha"/>
</dbReference>
<dbReference type="GO" id="GO:0007229">
    <property type="term" value="P:integrin-mediated signaling pathway"/>
    <property type="evidence" value="ECO:0007669"/>
    <property type="project" value="UniProtKB-KW"/>
</dbReference>
<dbReference type="Gene3D" id="2.60.40.1530">
    <property type="entry name" value="ntegrin, alpha v. Chain A, domain 4"/>
    <property type="match status" value="1"/>
</dbReference>
<dbReference type="SMART" id="SM00191">
    <property type="entry name" value="Int_alpha"/>
    <property type="match status" value="5"/>
</dbReference>
<comment type="subcellular location">
    <subcellularLocation>
        <location evidence="1 14">Membrane</location>
        <topology evidence="1 14">Single-pass type I membrane protein</topology>
    </subcellularLocation>
</comment>
<dbReference type="Pfam" id="PF20806">
    <property type="entry name" value="Integrin_A_Ig_3"/>
    <property type="match status" value="1"/>
</dbReference>
<dbReference type="PROSITE" id="PS51470">
    <property type="entry name" value="FG_GAP"/>
    <property type="match status" value="5"/>
</dbReference>
<feature type="repeat" description="FG-GAP" evidence="13">
    <location>
        <begin position="424"/>
        <end position="486"/>
    </location>
</feature>
<dbReference type="KEGG" id="tpal:117654281"/>
<evidence type="ECO:0000256" key="6">
    <source>
        <dbReference type="ARBA" id="ARBA00022889"/>
    </source>
</evidence>
<dbReference type="GO" id="GO:0009897">
    <property type="term" value="C:external side of plasma membrane"/>
    <property type="evidence" value="ECO:0007669"/>
    <property type="project" value="TreeGrafter"/>
</dbReference>
<keyword evidence="4 14" id="KW-0732">Signal</keyword>
<evidence type="ECO:0000256" key="12">
    <source>
        <dbReference type="ARBA" id="ARBA00023180"/>
    </source>
</evidence>
<feature type="domain" description="Integrin alpha second immunoglobulin-like" evidence="17">
    <location>
        <begin position="649"/>
        <end position="792"/>
    </location>
</feature>
<dbReference type="Gene3D" id="1.20.5.930">
    <property type="entry name" value="Bicelle-embedded integrin alpha(iib) transmembrane segment"/>
    <property type="match status" value="1"/>
</dbReference>
<dbReference type="RefSeq" id="XP_034256690.1">
    <property type="nucleotide sequence ID" value="XM_034400799.1"/>
</dbReference>
<evidence type="ECO:0000256" key="11">
    <source>
        <dbReference type="ARBA" id="ARBA00023170"/>
    </source>
</evidence>
<evidence type="ECO:0000259" key="17">
    <source>
        <dbReference type="Pfam" id="PF20805"/>
    </source>
</evidence>
<evidence type="ECO:0000256" key="14">
    <source>
        <dbReference type="RuleBase" id="RU003762"/>
    </source>
</evidence>
<feature type="compositionally biased region" description="Basic and acidic residues" evidence="15">
    <location>
        <begin position="924"/>
        <end position="937"/>
    </location>
</feature>
<dbReference type="OrthoDB" id="5317514at2759"/>
<dbReference type="SUPFAM" id="SSF69318">
    <property type="entry name" value="Integrin alpha N-terminal domain"/>
    <property type="match status" value="1"/>
</dbReference>
<evidence type="ECO:0000256" key="4">
    <source>
        <dbReference type="ARBA" id="ARBA00022729"/>
    </source>
</evidence>
<keyword evidence="10" id="KW-1015">Disulfide bond</keyword>
<reference evidence="20" key="1">
    <citation type="submission" date="2025-08" db="UniProtKB">
        <authorList>
            <consortium name="RefSeq"/>
        </authorList>
    </citation>
    <scope>IDENTIFICATION</scope>
    <source>
        <tissue evidence="20">Total insect</tissue>
    </source>
</reference>
<dbReference type="InterPro" id="IPR048285">
    <property type="entry name" value="Integrin_alpha_Ig-like_2"/>
</dbReference>
<evidence type="ECO:0000256" key="2">
    <source>
        <dbReference type="ARBA" id="ARBA00008054"/>
    </source>
</evidence>
<feature type="repeat" description="FG-GAP" evidence="13">
    <location>
        <begin position="187"/>
        <end position="239"/>
    </location>
</feature>
<dbReference type="Proteomes" id="UP000515158">
    <property type="component" value="Unplaced"/>
</dbReference>
<dbReference type="GO" id="GO:0005178">
    <property type="term" value="F:integrin binding"/>
    <property type="evidence" value="ECO:0007669"/>
    <property type="project" value="TreeGrafter"/>
</dbReference>
<sequence length="1106" mass="122700">MWSARRCAAALACCVLLLHGCGGFNLETRLPIIKTGNKGAYFGYSVAQHQSLNPNHGVENNWMLVGAPVDNNLQPGTNRSGALHRCPVSTYQDDCEQVITDGRRKPGIPDISTIDDAGQLMAPLKEEVKNGQWLGVTVRSQGAGGTVLVCAHRYAKTGLDFVWGFGLCYTFNQTLHYDNTWEFCKGRPTDRGHEQYGFCQAGTSGIILDDDSLVVGSPGAYTWRGTTFATSISSDFLARDKTVYFSPVLDHEATVEKYSYLGMSVTGGHFFGKHMSYVTGAPRSNGTGQVVIFRKNGKSSTMKTEATLQGEQFASSFGYEVIAADLNGDKLPDLIVGAPFYFDKEAGGAVYIFMNSIEKCRLSCTKPIKLTGKPESRFGFAIANVSDLNNDGFDDLAIGAPYEGRGAIYIYLGSKNGLILEPAQIIRAENLSADISTLGYSLSGGLDLDENGYPDLLAGAYESDSVVLLRSRPIVGIRTNVHPERNLVNIDPNGQGCERDREYKHTCFSFQTCCTIEAVKHGQRHGESGKSVRVKYRIDAETFAGNNRKFSRVWFGPDNTTRPSYVERVIQPEMSSTGSLNHCEEHIVYVKENTPDIQSAIKFKLSYSLIQDKPRVPRPGEPVPSLSDYPILNQQEAAKTFTATFQKDCGNNDICESDLHVDAEFQLPKSPEPDTWMLMLGKDQELGLNISVSNHRESAYETQLFVSHPASIGYIGRKVEGNKQLSCNPFNNTLVVCAIGNPFNKGSLANLLLRFNPKHLDDTQTMLEFIVFANSTSQEVEKKDPLHLMAAVVKRAELQITGSARPEQVFYAGEVKGESAIKYYDEVGSRILHTYQVFNKGPWRVATVDIHFEWPYQVANNKRDGKWLLYLAGVPEVESQGGGSCTIKKDLVNPLGFENRPGLDETPLDEVAPQGGNSYSSETNRSDDFPHRRRRREQEMIVRPEAYTDKEGRKHQVVYMNCLLGTAKCFKFVCSVHNLLASQAATVRIRARLWNATLVEDYPKVSFVEISSRAKIHIPPSHAIQQDTSDDETMVSTVAYPELLDQQEAEQVPIWIIVVAVVAGLVLLILLTYVLWKFGFFKRQRPDPTLSGNIEKPRSDNSDLDY</sequence>
<dbReference type="GO" id="GO:0048513">
    <property type="term" value="P:animal organ development"/>
    <property type="evidence" value="ECO:0007669"/>
    <property type="project" value="UniProtKB-ARBA"/>
</dbReference>
<evidence type="ECO:0000256" key="1">
    <source>
        <dbReference type="ARBA" id="ARBA00004479"/>
    </source>
</evidence>
<feature type="transmembrane region" description="Helical" evidence="14">
    <location>
        <begin position="1054"/>
        <end position="1076"/>
    </location>
</feature>
<dbReference type="GO" id="GO:0008305">
    <property type="term" value="C:integrin complex"/>
    <property type="evidence" value="ECO:0007669"/>
    <property type="project" value="InterPro"/>
</dbReference>
<feature type="chain" id="PRO_5028524528" evidence="14">
    <location>
        <begin position="24"/>
        <end position="1106"/>
    </location>
</feature>
<dbReference type="InParanoid" id="A0A6P9AGV5"/>
<proteinExistence type="inferred from homology"/>
<keyword evidence="3 14" id="KW-0812">Transmembrane</keyword>
<name>A0A6P9AGV5_THRPL</name>
<dbReference type="Gene3D" id="2.130.10.130">
    <property type="entry name" value="Integrin alpha, N-terminal"/>
    <property type="match status" value="1"/>
</dbReference>
<evidence type="ECO:0000256" key="5">
    <source>
        <dbReference type="ARBA" id="ARBA00022737"/>
    </source>
</evidence>
<dbReference type="FunFam" id="1.20.5.930:FF:000001">
    <property type="entry name" value="Integrin subunit alpha V"/>
    <property type="match status" value="1"/>
</dbReference>
<accession>A0A6P9AGV5</accession>
<keyword evidence="9 14" id="KW-0472">Membrane</keyword>
<dbReference type="InterPro" id="IPR032695">
    <property type="entry name" value="Integrin_dom_sf"/>
</dbReference>
<evidence type="ECO:0000256" key="10">
    <source>
        <dbReference type="ARBA" id="ARBA00023157"/>
    </source>
</evidence>
<dbReference type="InterPro" id="IPR013519">
    <property type="entry name" value="Int_alpha_beta-p"/>
</dbReference>
<keyword evidence="5" id="KW-0677">Repeat</keyword>
<protein>
    <submittedName>
        <fullName evidence="20">Integrin alpha-PS1 isoform X1</fullName>
    </submittedName>
</protein>
<dbReference type="GO" id="GO:0007157">
    <property type="term" value="P:heterophilic cell-cell adhesion via plasma membrane cell adhesion molecules"/>
    <property type="evidence" value="ECO:0007669"/>
    <property type="project" value="UniProtKB-ARBA"/>
</dbReference>
<evidence type="ECO:0000256" key="15">
    <source>
        <dbReference type="SAM" id="MobiDB-lite"/>
    </source>
</evidence>
<evidence type="ECO:0000256" key="13">
    <source>
        <dbReference type="PROSITE-ProRule" id="PRU00803"/>
    </source>
</evidence>
<dbReference type="InterPro" id="IPR028994">
    <property type="entry name" value="Integrin_alpha_N"/>
</dbReference>
<evidence type="ECO:0000256" key="7">
    <source>
        <dbReference type="ARBA" id="ARBA00022989"/>
    </source>
</evidence>
<dbReference type="AlphaFoldDB" id="A0A6P9AGV5"/>